<reference evidence="4 5" key="1">
    <citation type="journal article" date="2024" name="bioRxiv">
        <title>Comparative genomics of Cryptococcus and Kwoniella reveals pathogenesis evolution and contrasting karyotype dynamics via intercentromeric recombination or chromosome fusion.</title>
        <authorList>
            <person name="Coelho M.A."/>
            <person name="David-Palma M."/>
            <person name="Shea T."/>
            <person name="Bowers K."/>
            <person name="McGinley-Smith S."/>
            <person name="Mohammad A.W."/>
            <person name="Gnirke A."/>
            <person name="Yurkov A.M."/>
            <person name="Nowrousian M."/>
            <person name="Sun S."/>
            <person name="Cuomo C.A."/>
            <person name="Heitman J."/>
        </authorList>
    </citation>
    <scope>NUCLEOTIDE SEQUENCE [LARGE SCALE GENOMIC DNA]</scope>
    <source>
        <strain evidence="4 5">CBS 13917</strain>
    </source>
</reference>
<dbReference type="InterPro" id="IPR036378">
    <property type="entry name" value="FAS1_dom_sf"/>
</dbReference>
<organism evidence="4 5">
    <name type="scientific">Kwoniella newhampshirensis</name>
    <dbReference type="NCBI Taxonomy" id="1651941"/>
    <lineage>
        <taxon>Eukaryota</taxon>
        <taxon>Fungi</taxon>
        <taxon>Dikarya</taxon>
        <taxon>Basidiomycota</taxon>
        <taxon>Agaricomycotina</taxon>
        <taxon>Tremellomycetes</taxon>
        <taxon>Tremellales</taxon>
        <taxon>Cryptococcaceae</taxon>
        <taxon>Kwoniella</taxon>
    </lineage>
</organism>
<feature type="compositionally biased region" description="Low complexity" evidence="1">
    <location>
        <begin position="396"/>
        <end position="417"/>
    </location>
</feature>
<name>A0AAW0YZC5_9TREE</name>
<comment type="caution">
    <text evidence="4">The sequence shown here is derived from an EMBL/GenBank/DDBJ whole genome shotgun (WGS) entry which is preliminary data.</text>
</comment>
<feature type="region of interest" description="Disordered" evidence="1">
    <location>
        <begin position="335"/>
        <end position="362"/>
    </location>
</feature>
<dbReference type="GO" id="GO:0005615">
    <property type="term" value="C:extracellular space"/>
    <property type="evidence" value="ECO:0007669"/>
    <property type="project" value="TreeGrafter"/>
</dbReference>
<dbReference type="GO" id="GO:0000329">
    <property type="term" value="C:fungal-type vacuole membrane"/>
    <property type="evidence" value="ECO:0007669"/>
    <property type="project" value="TreeGrafter"/>
</dbReference>
<feature type="compositionally biased region" description="Polar residues" evidence="1">
    <location>
        <begin position="346"/>
        <end position="362"/>
    </location>
</feature>
<dbReference type="InterPro" id="IPR000782">
    <property type="entry name" value="FAS1_domain"/>
</dbReference>
<evidence type="ECO:0000259" key="3">
    <source>
        <dbReference type="PROSITE" id="PS50213"/>
    </source>
</evidence>
<dbReference type="AlphaFoldDB" id="A0AAW0YZC5"/>
<dbReference type="SUPFAM" id="SSF82153">
    <property type="entry name" value="FAS1 domain"/>
    <property type="match status" value="2"/>
</dbReference>
<feature type="signal peptide" evidence="2">
    <location>
        <begin position="1"/>
        <end position="20"/>
    </location>
</feature>
<dbReference type="Gene3D" id="2.30.180.10">
    <property type="entry name" value="FAS1 domain"/>
    <property type="match status" value="2"/>
</dbReference>
<proteinExistence type="predicted"/>
<dbReference type="EMBL" id="JBCAWK010000006">
    <property type="protein sequence ID" value="KAK8854836.1"/>
    <property type="molecule type" value="Genomic_DNA"/>
</dbReference>
<evidence type="ECO:0000313" key="4">
    <source>
        <dbReference type="EMBL" id="KAK8854836.1"/>
    </source>
</evidence>
<dbReference type="SMART" id="SM00554">
    <property type="entry name" value="FAS1"/>
    <property type="match status" value="1"/>
</dbReference>
<dbReference type="Proteomes" id="UP001388673">
    <property type="component" value="Unassembled WGS sequence"/>
</dbReference>
<keyword evidence="5" id="KW-1185">Reference proteome</keyword>
<dbReference type="PROSITE" id="PS50213">
    <property type="entry name" value="FAS1"/>
    <property type="match status" value="1"/>
</dbReference>
<dbReference type="InterPro" id="IPR050904">
    <property type="entry name" value="Adhesion/Biosynth-related"/>
</dbReference>
<protein>
    <recommendedName>
        <fullName evidence="3">FAS1 domain-containing protein</fullName>
    </recommendedName>
</protein>
<feature type="region of interest" description="Disordered" evidence="1">
    <location>
        <begin position="99"/>
        <end position="119"/>
    </location>
</feature>
<feature type="chain" id="PRO_5043766031" description="FAS1 domain-containing protein" evidence="2">
    <location>
        <begin position="21"/>
        <end position="463"/>
    </location>
</feature>
<accession>A0AAW0YZC5</accession>
<feature type="domain" description="FAS1" evidence="3">
    <location>
        <begin position="225"/>
        <end position="386"/>
    </location>
</feature>
<gene>
    <name evidence="4" type="ORF">IAR55_003575</name>
</gene>
<dbReference type="RefSeq" id="XP_066803074.1">
    <property type="nucleotide sequence ID" value="XM_066946682.1"/>
</dbReference>
<evidence type="ECO:0000256" key="1">
    <source>
        <dbReference type="SAM" id="MobiDB-lite"/>
    </source>
</evidence>
<dbReference type="KEGG" id="kne:92180833"/>
<dbReference type="GO" id="GO:0016236">
    <property type="term" value="P:macroautophagy"/>
    <property type="evidence" value="ECO:0007669"/>
    <property type="project" value="TreeGrafter"/>
</dbReference>
<evidence type="ECO:0000256" key="2">
    <source>
        <dbReference type="SAM" id="SignalP"/>
    </source>
</evidence>
<keyword evidence="2" id="KW-0732">Signal</keyword>
<sequence>MFHSPHLLLPLLLLSSTVSGQDDQLTCPDGDLTAYLIALIDTLYWNGLTTFEELIVHLSETDAGYDLLHSLYSSGSKTTILVPTDSAFQQAGIWPPFDTPSSLSNSSSGPSSSGQAGGSDPDDWLVDLLSLHTLQGDWSFDSLPSNGGNGITSTWLSMKDEMNDTSSQSQAFQAVAMRRGQDGASVVIDGWWGNGTTWSGPVRNGGDNGVLDNLVLLPVNEVLSSPPNLSTALTATGLSNFSSALDVVGVTDDLGRLTGGGFTVFVPVDEGWTDDVKAMMNDEKAARALVKSHYSTNYTLYSPAWSLSSQPFVLTLDSGLDLTISLSSDGVSSIVTLGSEEPPNQPQSRQSQVQAEENSTSVSTAKILKSDITLENGVMHVIDTVLVPPSLNASASNTTNTNTSLPSSNTTTTSSPTEVKVETNTTASQSGHAEKAARVDREGVKIRTLVALGLAVLNWGLLA</sequence>
<dbReference type="Pfam" id="PF02469">
    <property type="entry name" value="Fasciclin"/>
    <property type="match status" value="1"/>
</dbReference>
<feature type="compositionally biased region" description="Polar residues" evidence="1">
    <location>
        <begin position="422"/>
        <end position="431"/>
    </location>
</feature>
<evidence type="ECO:0000313" key="5">
    <source>
        <dbReference type="Proteomes" id="UP001388673"/>
    </source>
</evidence>
<feature type="compositionally biased region" description="Low complexity" evidence="1">
    <location>
        <begin position="99"/>
        <end position="114"/>
    </location>
</feature>
<feature type="region of interest" description="Disordered" evidence="1">
    <location>
        <begin position="396"/>
        <end position="438"/>
    </location>
</feature>
<dbReference type="PANTHER" id="PTHR10900:SF122">
    <property type="entry name" value="FAS1 DOMAIN-CONTAINING PROTEIN"/>
    <property type="match status" value="1"/>
</dbReference>
<dbReference type="GeneID" id="92180833"/>
<dbReference type="PANTHER" id="PTHR10900">
    <property type="entry name" value="PERIOSTIN-RELATED"/>
    <property type="match status" value="1"/>
</dbReference>